<accession>A0A0A9CLU0</accession>
<reference evidence="2" key="2">
    <citation type="journal article" date="2015" name="Data Brief">
        <title>Shoot transcriptome of the giant reed, Arundo donax.</title>
        <authorList>
            <person name="Barrero R.A."/>
            <person name="Guerrero F.D."/>
            <person name="Moolhuijzen P."/>
            <person name="Goolsby J.A."/>
            <person name="Tidwell J."/>
            <person name="Bellgard S.E."/>
            <person name="Bellgard M.I."/>
        </authorList>
    </citation>
    <scope>NUCLEOTIDE SEQUENCE</scope>
    <source>
        <tissue evidence="2">Shoot tissue taken approximately 20 cm above the soil surface</tissue>
    </source>
</reference>
<reference evidence="2" key="1">
    <citation type="submission" date="2014-09" db="EMBL/GenBank/DDBJ databases">
        <authorList>
            <person name="Magalhaes I.L.F."/>
            <person name="Oliveira U."/>
            <person name="Santos F.R."/>
            <person name="Vidigal T.H.D.A."/>
            <person name="Brescovit A.D."/>
            <person name="Santos A.J."/>
        </authorList>
    </citation>
    <scope>NUCLEOTIDE SEQUENCE</scope>
    <source>
        <tissue evidence="2">Shoot tissue taken approximately 20 cm above the soil surface</tissue>
    </source>
</reference>
<organism evidence="2">
    <name type="scientific">Arundo donax</name>
    <name type="common">Giant reed</name>
    <name type="synonym">Donax arundinaceus</name>
    <dbReference type="NCBI Taxonomy" id="35708"/>
    <lineage>
        <taxon>Eukaryota</taxon>
        <taxon>Viridiplantae</taxon>
        <taxon>Streptophyta</taxon>
        <taxon>Embryophyta</taxon>
        <taxon>Tracheophyta</taxon>
        <taxon>Spermatophyta</taxon>
        <taxon>Magnoliopsida</taxon>
        <taxon>Liliopsida</taxon>
        <taxon>Poales</taxon>
        <taxon>Poaceae</taxon>
        <taxon>PACMAD clade</taxon>
        <taxon>Arundinoideae</taxon>
        <taxon>Arundineae</taxon>
        <taxon>Arundo</taxon>
    </lineage>
</organism>
<feature type="region of interest" description="Disordered" evidence="1">
    <location>
        <begin position="1"/>
        <end position="30"/>
    </location>
</feature>
<evidence type="ECO:0000313" key="2">
    <source>
        <dbReference type="EMBL" id="JAD75418.1"/>
    </source>
</evidence>
<dbReference type="AlphaFoldDB" id="A0A0A9CLU0"/>
<proteinExistence type="predicted"/>
<name>A0A0A9CLU0_ARUDO</name>
<evidence type="ECO:0000256" key="1">
    <source>
        <dbReference type="SAM" id="MobiDB-lite"/>
    </source>
</evidence>
<sequence length="132" mass="13579">MSTAVRAGIAHGSDHTAAGSTPASAVPADIPAGPVQLRLCGRRRPLGRPNGGLHGAKGGAFGLGHAHLHLVHLPVPVPTHLRIHRHGRALLSRQQHGVPEPRRGHALAAALGRRHALGGGAPPRPGQRRCSA</sequence>
<protein>
    <submittedName>
        <fullName evidence="2">Uncharacterized protein</fullName>
    </submittedName>
</protein>
<dbReference type="EMBL" id="GBRH01222477">
    <property type="protein sequence ID" value="JAD75418.1"/>
    <property type="molecule type" value="Transcribed_RNA"/>
</dbReference>